<accession>A0A2T4D633</accession>
<keyword evidence="4 10" id="KW-1003">Cell membrane</keyword>
<evidence type="ECO:0000313" key="15">
    <source>
        <dbReference type="Proteomes" id="UP000241514"/>
    </source>
</evidence>
<proteinExistence type="inferred from homology"/>
<keyword evidence="3 10" id="KW-0813">Transport</keyword>
<evidence type="ECO:0000313" key="14">
    <source>
        <dbReference type="EMBL" id="PTB89532.1"/>
    </source>
</evidence>
<dbReference type="EMBL" id="PYVF01000014">
    <property type="protein sequence ID" value="PTB89532.1"/>
    <property type="molecule type" value="Genomic_DNA"/>
</dbReference>
<evidence type="ECO:0000313" key="12">
    <source>
        <dbReference type="EMBL" id="PTB83266.1"/>
    </source>
</evidence>
<name>A0A2T4D633_9GAMM</name>
<dbReference type="GO" id="GO:0005886">
    <property type="term" value="C:plasma membrane"/>
    <property type="evidence" value="ECO:0007669"/>
    <property type="project" value="UniProtKB-SubCell"/>
</dbReference>
<keyword evidence="6 11" id="KW-0812">Transmembrane</keyword>
<organism evidence="14 16">
    <name type="scientific">Pseudidiomarina aestuarii</name>
    <dbReference type="NCBI Taxonomy" id="624146"/>
    <lineage>
        <taxon>Bacteria</taxon>
        <taxon>Pseudomonadati</taxon>
        <taxon>Pseudomonadota</taxon>
        <taxon>Gammaproteobacteria</taxon>
        <taxon>Alteromonadales</taxon>
        <taxon>Idiomarinaceae</taxon>
        <taxon>Pseudidiomarina</taxon>
    </lineage>
</organism>
<evidence type="ECO:0000313" key="17">
    <source>
        <dbReference type="Proteomes" id="UP000243022"/>
    </source>
</evidence>
<reference evidence="15 16" key="1">
    <citation type="submission" date="2018-03" db="EMBL/GenBank/DDBJ databases">
        <title>Cross-interface Injection: A General Nanoliter Liquid Handling Method Applied to Single Cells Genome Amplification Automated Nanoliter Liquid Handling Applied to Single Cell Multiple Displacement Amplification.</title>
        <authorList>
            <person name="Yun J."/>
            <person name="Xu P."/>
            <person name="Xu J."/>
            <person name="Dai X."/>
            <person name="Wang Y."/>
            <person name="Zheng X."/>
            <person name="Cao C."/>
            <person name="Yi Q."/>
            <person name="Zhu Y."/>
            <person name="Wang L."/>
            <person name="Dong Z."/>
            <person name="Huang Y."/>
            <person name="Huang L."/>
            <person name="Du W."/>
        </authorList>
    </citation>
    <scope>NUCLEOTIDE SEQUENCE [LARGE SCALE GENOMIC DNA]</scope>
    <source>
        <strain evidence="14 16">A12-4</strain>
        <strain evidence="13 15">A9-4</strain>
        <strain evidence="12 17">Z-E1-2</strain>
    </source>
</reference>
<evidence type="ECO:0000256" key="2">
    <source>
        <dbReference type="ARBA" id="ARBA00010637"/>
    </source>
</evidence>
<dbReference type="EMBL" id="PYVG01000017">
    <property type="protein sequence ID" value="PTB89275.1"/>
    <property type="molecule type" value="Genomic_DNA"/>
</dbReference>
<evidence type="ECO:0000313" key="16">
    <source>
        <dbReference type="Proteomes" id="UP000242087"/>
    </source>
</evidence>
<comment type="caution">
    <text evidence="14">The sequence shown here is derived from an EMBL/GenBank/DDBJ whole genome shotgun (WGS) entry which is preliminary data.</text>
</comment>
<dbReference type="GO" id="GO:0015628">
    <property type="term" value="P:protein secretion by the type II secretion system"/>
    <property type="evidence" value="ECO:0007669"/>
    <property type="project" value="InterPro"/>
</dbReference>
<dbReference type="EMBL" id="PYVS01000003">
    <property type="protein sequence ID" value="PTB83266.1"/>
    <property type="molecule type" value="Genomic_DNA"/>
</dbReference>
<feature type="transmembrane region" description="Helical" evidence="11">
    <location>
        <begin position="29"/>
        <end position="50"/>
    </location>
</feature>
<dbReference type="InterPro" id="IPR007690">
    <property type="entry name" value="T2SS_GspM"/>
</dbReference>
<protein>
    <recommendedName>
        <fullName evidence="10">Type II secretion system protein M</fullName>
        <shortName evidence="10">T2SS protein M</shortName>
    </recommendedName>
    <alternativeName>
        <fullName evidence="10">General secretion pathway protein M</fullName>
    </alternativeName>
</protein>
<keyword evidence="8 11" id="KW-1133">Transmembrane helix</keyword>
<evidence type="ECO:0000256" key="1">
    <source>
        <dbReference type="ARBA" id="ARBA00004377"/>
    </source>
</evidence>
<dbReference type="InterPro" id="IPR023229">
    <property type="entry name" value="T2SS_M_periplasmic_sf"/>
</dbReference>
<evidence type="ECO:0000256" key="11">
    <source>
        <dbReference type="SAM" id="Phobius"/>
    </source>
</evidence>
<keyword evidence="5 10" id="KW-0997">Cell inner membrane</keyword>
<dbReference type="GO" id="GO:0015627">
    <property type="term" value="C:type II protein secretion system complex"/>
    <property type="evidence" value="ECO:0007669"/>
    <property type="project" value="InterPro"/>
</dbReference>
<comment type="subcellular location">
    <subcellularLocation>
        <location evidence="1">Cell inner membrane</location>
        <topology evidence="1">Single-pass membrane protein</topology>
    </subcellularLocation>
</comment>
<evidence type="ECO:0000256" key="8">
    <source>
        <dbReference type="ARBA" id="ARBA00022989"/>
    </source>
</evidence>
<evidence type="ECO:0000256" key="4">
    <source>
        <dbReference type="ARBA" id="ARBA00022475"/>
    </source>
</evidence>
<dbReference type="Gene3D" id="3.30.1360.100">
    <property type="entry name" value="General secretion pathway protein M, EpsM"/>
    <property type="match status" value="1"/>
</dbReference>
<evidence type="ECO:0000256" key="9">
    <source>
        <dbReference type="ARBA" id="ARBA00023136"/>
    </source>
</evidence>
<evidence type="ECO:0000256" key="3">
    <source>
        <dbReference type="ARBA" id="ARBA00022448"/>
    </source>
</evidence>
<comment type="similarity">
    <text evidence="2 10">Belongs to the GSP M family.</text>
</comment>
<dbReference type="Proteomes" id="UP000243022">
    <property type="component" value="Unassembled WGS sequence"/>
</dbReference>
<evidence type="ECO:0000256" key="5">
    <source>
        <dbReference type="ARBA" id="ARBA00022519"/>
    </source>
</evidence>
<comment type="function">
    <text evidence="10">Inner membrane component of the type II secretion system required for the energy-dependent secretion of extracellular factors such as proteases and toxins from the periplasm.</text>
</comment>
<dbReference type="PIRSF" id="PIRSF006291">
    <property type="entry name" value="GspM"/>
    <property type="match status" value="1"/>
</dbReference>
<keyword evidence="7 10" id="KW-0653">Protein transport</keyword>
<evidence type="ECO:0000256" key="6">
    <source>
        <dbReference type="ARBA" id="ARBA00022692"/>
    </source>
</evidence>
<dbReference type="Proteomes" id="UP000241514">
    <property type="component" value="Unassembled WGS sequence"/>
</dbReference>
<evidence type="ECO:0000256" key="10">
    <source>
        <dbReference type="PIRNR" id="PIRNR006291"/>
    </source>
</evidence>
<evidence type="ECO:0000256" key="7">
    <source>
        <dbReference type="ARBA" id="ARBA00022927"/>
    </source>
</evidence>
<dbReference type="Pfam" id="PF04612">
    <property type="entry name" value="T2SSM"/>
    <property type="match status" value="1"/>
</dbReference>
<sequence length="173" mass="18506">MTVFNSLSQQTKALIDPYWQKMNTRERTLVSVLGGLAVVAIVYAIAWLPVANGIAERELQLQAQQQVLAKVREQAGLLKAARDSGSTAATTNQASGSLTQRVTRLADQSKISVTRMQPGQGGLLVVIDEAPFNNLVQMLNALQGQGGMVIEALDVAEGSAPGLVRVRKLQVRG</sequence>
<dbReference type="AlphaFoldDB" id="A0A2T4D633"/>
<gene>
    <name evidence="14" type="ORF">C9927_01710</name>
    <name evidence="13" type="ORF">C9928_04160</name>
    <name evidence="12" type="ORF">C9986_00435</name>
</gene>
<keyword evidence="9 10" id="KW-0472">Membrane</keyword>
<dbReference type="SUPFAM" id="SSF103054">
    <property type="entry name" value="General secretion pathway protein M, EpsM"/>
    <property type="match status" value="1"/>
</dbReference>
<evidence type="ECO:0000313" key="13">
    <source>
        <dbReference type="EMBL" id="PTB89275.1"/>
    </source>
</evidence>
<dbReference type="Proteomes" id="UP000242087">
    <property type="component" value="Unassembled WGS sequence"/>
</dbReference>